<dbReference type="OrthoDB" id="439265at2759"/>
<evidence type="ECO:0000256" key="2">
    <source>
        <dbReference type="PROSITE-ProRule" id="PRU00103"/>
    </source>
</evidence>
<sequence>MEPNALDLFKEEMLSDETYIKVNCIHRLKTIATVMGPDAVRIHLLPYLSSIINIGLLHEEEEVLFALAEALGSIFPFFQNNPASLISSLETLASLDETVVREQAVRTLNSISSSLSDADVSNLLIPIVLKLAGAENFSARISACSLFTAAYPRAGALKEKLRSKFFELSHEDTPMVRRAAVIEVGRFAKVIEKNFVLSDVIPDFKLLAQDEQEQVRILCLDSLIDVAKLLTKDENKLHVLPIVLVLGDDKSWKVRYHFAIKYHSLAEALGKDINESSLVQIIVQLLKDNEADVKCAALKSVQSSYSVFTKERIQSLLIPAIDAIVQDASLPPKVKNNCAEAISEMANYVGKDTSSSRLTPMVMSLINEENYEVKLSMIKGLHKLAEVIGAEIISPNLCSILNTLSKDVPQWRIREAVIIACVDITKFLGDEIFTRSLQDIFFNFLTDTVSEVRLTGIIKLGELVRILGDDWVNAELYPKLQDIYHQKNSVIRITVLHALAKLNLTVDQLSTMVYFAAKDNVANVRLVLCKVMKEIGAKNDISGLKNVLQELCKDTDKDVRYFALAALR</sequence>
<dbReference type="EMBL" id="MPUH01001169">
    <property type="protein sequence ID" value="OMJ69692.1"/>
    <property type="molecule type" value="Genomic_DNA"/>
</dbReference>
<evidence type="ECO:0000256" key="1">
    <source>
        <dbReference type="ARBA" id="ARBA00022737"/>
    </source>
</evidence>
<feature type="repeat" description="HEAT" evidence="2">
    <location>
        <begin position="544"/>
        <end position="568"/>
    </location>
</feature>
<feature type="repeat" description="HEAT" evidence="2">
    <location>
        <begin position="317"/>
        <end position="357"/>
    </location>
</feature>
<feature type="repeat" description="HEAT" evidence="2">
    <location>
        <begin position="437"/>
        <end position="475"/>
    </location>
</feature>
<dbReference type="GO" id="GO:0019888">
    <property type="term" value="F:protein phosphatase regulator activity"/>
    <property type="evidence" value="ECO:0007669"/>
    <property type="project" value="TreeGrafter"/>
</dbReference>
<feature type="repeat" description="HEAT" evidence="2">
    <location>
        <begin position="239"/>
        <end position="277"/>
    </location>
</feature>
<dbReference type="PROSITE" id="PS50077">
    <property type="entry name" value="HEAT_REPEAT"/>
    <property type="match status" value="7"/>
</dbReference>
<dbReference type="PANTHER" id="PTHR10648:SF4">
    <property type="entry name" value="PROTEIN PHOSPHATASE 2 (FORMERLY 2A), REGULATORY SUBUNIT A, BETA ISOFORM-RELATED"/>
    <property type="match status" value="1"/>
</dbReference>
<dbReference type="InterPro" id="IPR016024">
    <property type="entry name" value="ARM-type_fold"/>
</dbReference>
<keyword evidence="1" id="KW-0677">Repeat</keyword>
<dbReference type="InterPro" id="IPR011989">
    <property type="entry name" value="ARM-like"/>
</dbReference>
<dbReference type="GO" id="GO:0005634">
    <property type="term" value="C:nucleus"/>
    <property type="evidence" value="ECO:0007669"/>
    <property type="project" value="TreeGrafter"/>
</dbReference>
<dbReference type="GO" id="GO:0000159">
    <property type="term" value="C:protein phosphatase type 2A complex"/>
    <property type="evidence" value="ECO:0007669"/>
    <property type="project" value="TreeGrafter"/>
</dbReference>
<keyword evidence="4" id="KW-1185">Reference proteome</keyword>
<dbReference type="SUPFAM" id="SSF48371">
    <property type="entry name" value="ARM repeat"/>
    <property type="match status" value="1"/>
</dbReference>
<accession>A0A1R2AYW5</accession>
<dbReference type="AlphaFoldDB" id="A0A1R2AYW5"/>
<protein>
    <recommendedName>
        <fullName evidence="5">TOG domain-containing protein</fullName>
    </recommendedName>
</protein>
<dbReference type="Proteomes" id="UP000187209">
    <property type="component" value="Unassembled WGS sequence"/>
</dbReference>
<gene>
    <name evidence="3" type="ORF">SteCoe_32523</name>
</gene>
<dbReference type="PANTHER" id="PTHR10648">
    <property type="entry name" value="SERINE/THREONINE-PROTEIN PHOSPHATASE PP2A 65 KDA REGULATORY SUBUNIT"/>
    <property type="match status" value="1"/>
</dbReference>
<dbReference type="InterPro" id="IPR021133">
    <property type="entry name" value="HEAT_type_2"/>
</dbReference>
<reference evidence="3 4" key="1">
    <citation type="submission" date="2016-11" db="EMBL/GenBank/DDBJ databases">
        <title>The macronuclear genome of Stentor coeruleus: a giant cell with tiny introns.</title>
        <authorList>
            <person name="Slabodnick M."/>
            <person name="Ruby J.G."/>
            <person name="Reiff S.B."/>
            <person name="Swart E.C."/>
            <person name="Gosai S."/>
            <person name="Prabakaran S."/>
            <person name="Witkowska E."/>
            <person name="Larue G.E."/>
            <person name="Fisher S."/>
            <person name="Freeman R.M."/>
            <person name="Gunawardena J."/>
            <person name="Chu W."/>
            <person name="Stover N.A."/>
            <person name="Gregory B.D."/>
            <person name="Nowacki M."/>
            <person name="Derisi J."/>
            <person name="Roy S.W."/>
            <person name="Marshall W.F."/>
            <person name="Sood P."/>
        </authorList>
    </citation>
    <scope>NUCLEOTIDE SEQUENCE [LARGE SCALE GENOMIC DNA]</scope>
    <source>
        <strain evidence="3">WM001</strain>
    </source>
</reference>
<organism evidence="3 4">
    <name type="scientific">Stentor coeruleus</name>
    <dbReference type="NCBI Taxonomy" id="5963"/>
    <lineage>
        <taxon>Eukaryota</taxon>
        <taxon>Sar</taxon>
        <taxon>Alveolata</taxon>
        <taxon>Ciliophora</taxon>
        <taxon>Postciliodesmatophora</taxon>
        <taxon>Heterotrichea</taxon>
        <taxon>Heterotrichida</taxon>
        <taxon>Stentoridae</taxon>
        <taxon>Stentor</taxon>
    </lineage>
</organism>
<feature type="repeat" description="HEAT" evidence="2">
    <location>
        <begin position="200"/>
        <end position="238"/>
    </location>
</feature>
<dbReference type="InterPro" id="IPR051023">
    <property type="entry name" value="PP2A_Regulatory_Subunit_A"/>
</dbReference>
<evidence type="ECO:0000313" key="3">
    <source>
        <dbReference type="EMBL" id="OMJ69692.1"/>
    </source>
</evidence>
<name>A0A1R2AYW5_9CILI</name>
<feature type="repeat" description="HEAT" evidence="2">
    <location>
        <begin position="278"/>
        <end position="316"/>
    </location>
</feature>
<dbReference type="Gene3D" id="1.25.10.10">
    <property type="entry name" value="Leucine-rich Repeat Variant"/>
    <property type="match status" value="1"/>
</dbReference>
<evidence type="ECO:0000313" key="4">
    <source>
        <dbReference type="Proteomes" id="UP000187209"/>
    </source>
</evidence>
<dbReference type="GO" id="GO:0005829">
    <property type="term" value="C:cytosol"/>
    <property type="evidence" value="ECO:0007669"/>
    <property type="project" value="TreeGrafter"/>
</dbReference>
<feature type="repeat" description="HEAT" evidence="2">
    <location>
        <begin position="358"/>
        <end position="396"/>
    </location>
</feature>
<evidence type="ECO:0008006" key="5">
    <source>
        <dbReference type="Google" id="ProtNLM"/>
    </source>
</evidence>
<comment type="caution">
    <text evidence="3">The sequence shown here is derived from an EMBL/GenBank/DDBJ whole genome shotgun (WGS) entry which is preliminary data.</text>
</comment>
<proteinExistence type="predicted"/>